<feature type="region of interest" description="Disordered" evidence="1">
    <location>
        <begin position="57"/>
        <end position="104"/>
    </location>
</feature>
<evidence type="ECO:0000313" key="4">
    <source>
        <dbReference type="Proteomes" id="UP001165080"/>
    </source>
</evidence>
<feature type="compositionally biased region" description="Low complexity" evidence="1">
    <location>
        <begin position="567"/>
        <end position="581"/>
    </location>
</feature>
<evidence type="ECO:0000313" key="3">
    <source>
        <dbReference type="EMBL" id="GLC56935.1"/>
    </source>
</evidence>
<dbReference type="InterPro" id="IPR026059">
    <property type="entry name" value="Rab3GAP2"/>
</dbReference>
<feature type="region of interest" description="Disordered" evidence="1">
    <location>
        <begin position="608"/>
        <end position="648"/>
    </location>
</feature>
<name>A0A9W6BS37_9CHLO</name>
<dbReference type="Proteomes" id="UP001165080">
    <property type="component" value="Unassembled WGS sequence"/>
</dbReference>
<dbReference type="OrthoDB" id="360390at2759"/>
<accession>A0A9W6BS37</accession>
<comment type="caution">
    <text evidence="3">The sequence shown here is derived from an EMBL/GenBank/DDBJ whole genome shotgun (WGS) entry which is preliminary data.</text>
</comment>
<reference evidence="3 4" key="1">
    <citation type="journal article" date="2023" name="Commun. Biol.">
        <title>Reorganization of the ancestral sex-determining regions during the evolution of trioecy in Pleodorina starrii.</title>
        <authorList>
            <person name="Takahashi K."/>
            <person name="Suzuki S."/>
            <person name="Kawai-Toyooka H."/>
            <person name="Yamamoto K."/>
            <person name="Hamaji T."/>
            <person name="Ootsuki R."/>
            <person name="Yamaguchi H."/>
            <person name="Kawachi M."/>
            <person name="Higashiyama T."/>
            <person name="Nozaki H."/>
        </authorList>
    </citation>
    <scope>NUCLEOTIDE SEQUENCE [LARGE SCALE GENOMIC DNA]</scope>
    <source>
        <strain evidence="3 4">NIES-4479</strain>
    </source>
</reference>
<evidence type="ECO:0000256" key="1">
    <source>
        <dbReference type="SAM" id="MobiDB-lite"/>
    </source>
</evidence>
<sequence>MAVQSLRKLLQLNGSSLSDGSLLLSLHPDGSRVAIARGPALVVCPLLPDRFPEAAAAGRHGTASGGIQGTDEALQQQQALQERRATHGSAGPRSGARPGSPLRFACATANGPAVASQDDITALAWLAFARPPSAVQGGSGSPDRGRDIPGGANEGQRLQWQGRAGSDRRRTVSSGGSSGVFASIQQIMMEDHELQQQQHQQAATATAAVPRPFQRPDYSLVVLLSGTRGGALQLHDAGSGEVMLRQQLHPGPVVSIAIRTWRMGLNPCEAVEDVTVGWADAVARLAAWELRAAATTCYAAAAAAAEAKARGGGGTSGGQSLFGLWGSSSSSSSAPSGPDIKPLAVQKWEVPAGAARGRSCVVCCGQRPRDLYSLLQGIGSASSAATGKTIFLAGGNRPACLAALEVDEQSSGGGGALSYISCVATSVWGLARTARNVAAAPLSLRDGLKYFVMNPLQLAAASGAASASGAAAPLASFPDPTAGQRLPSTGLWRQLRDDGRAVLALAPAPHGSLVAATDSLGRLLLVEVGAMLITRMWKGYRDAQVAWMEVRVGGVARLLERQRDELSSQQHEQPQQAQQQSCGRSGVGQGQVSMPAVVAHGSSGGAASRACAAGMGGGADRRGQWGRGGTPPCESGRGGGGGRDEEEEEEEQYVLLLAVYAPRRQTLELWFPLQGERLAAVAAPPKARLLQRGGGGSSGGGELGTWRVADAASAASPPMTPTGCMICFVGAVPRLGFGVDELESVAAGADGASGDGLQLLDVGDVFGLA</sequence>
<dbReference type="InterPro" id="IPR032839">
    <property type="entry name" value="RAB3GAP_N"/>
</dbReference>
<proteinExistence type="predicted"/>
<dbReference type="PANTHER" id="PTHR12472">
    <property type="entry name" value="RAB3-GAP REGULATORY DOMAIN"/>
    <property type="match status" value="1"/>
</dbReference>
<evidence type="ECO:0000259" key="2">
    <source>
        <dbReference type="Pfam" id="PF14655"/>
    </source>
</evidence>
<feature type="region of interest" description="Disordered" evidence="1">
    <location>
        <begin position="133"/>
        <end position="177"/>
    </location>
</feature>
<dbReference type="EMBL" id="BRXU01000017">
    <property type="protein sequence ID" value="GLC56935.1"/>
    <property type="molecule type" value="Genomic_DNA"/>
</dbReference>
<feature type="domain" description="Rab3-GAP regulatory subunit N-terminal" evidence="2">
    <location>
        <begin position="494"/>
        <end position="690"/>
    </location>
</feature>
<dbReference type="PANTHER" id="PTHR12472:SF0">
    <property type="entry name" value="RAB3 GTPASE-ACTIVATING PROTEIN NON-CATALYTIC SUBUNIT"/>
    <property type="match status" value="1"/>
</dbReference>
<gene>
    <name evidence="3" type="primary">PLEST003109</name>
    <name evidence="3" type="ORF">PLESTB_001165200</name>
</gene>
<dbReference type="Pfam" id="PF14655">
    <property type="entry name" value="RAB3GAP2_N"/>
    <property type="match status" value="1"/>
</dbReference>
<organism evidence="3 4">
    <name type="scientific">Pleodorina starrii</name>
    <dbReference type="NCBI Taxonomy" id="330485"/>
    <lineage>
        <taxon>Eukaryota</taxon>
        <taxon>Viridiplantae</taxon>
        <taxon>Chlorophyta</taxon>
        <taxon>core chlorophytes</taxon>
        <taxon>Chlorophyceae</taxon>
        <taxon>CS clade</taxon>
        <taxon>Chlamydomonadales</taxon>
        <taxon>Volvocaceae</taxon>
        <taxon>Pleodorina</taxon>
    </lineage>
</organism>
<keyword evidence="4" id="KW-1185">Reference proteome</keyword>
<feature type="region of interest" description="Disordered" evidence="1">
    <location>
        <begin position="563"/>
        <end position="589"/>
    </location>
</feature>
<protein>
    <recommendedName>
        <fullName evidence="2">Rab3-GAP regulatory subunit N-terminal domain-containing protein</fullName>
    </recommendedName>
</protein>
<dbReference type="AlphaFoldDB" id="A0A9W6BS37"/>